<gene>
    <name evidence="6" type="ORF">A9Q84_14535</name>
</gene>
<evidence type="ECO:0000313" key="6">
    <source>
        <dbReference type="EMBL" id="OUR95715.1"/>
    </source>
</evidence>
<dbReference type="EMBL" id="MAAO01000007">
    <property type="protein sequence ID" value="OUR95715.1"/>
    <property type="molecule type" value="Genomic_DNA"/>
</dbReference>
<evidence type="ECO:0000256" key="3">
    <source>
        <dbReference type="ARBA" id="ARBA00022989"/>
    </source>
</evidence>
<accession>A0A1Y5F8W5</accession>
<comment type="caution">
    <text evidence="6">The sequence shown here is derived from an EMBL/GenBank/DDBJ whole genome shotgun (WGS) entry which is preliminary data.</text>
</comment>
<keyword evidence="4 5" id="KW-0472">Membrane</keyword>
<evidence type="ECO:0008006" key="8">
    <source>
        <dbReference type="Google" id="ProtNLM"/>
    </source>
</evidence>
<feature type="transmembrane region" description="Helical" evidence="5">
    <location>
        <begin position="113"/>
        <end position="134"/>
    </location>
</feature>
<dbReference type="InterPro" id="IPR021147">
    <property type="entry name" value="DUF697"/>
</dbReference>
<evidence type="ECO:0000256" key="1">
    <source>
        <dbReference type="ARBA" id="ARBA00004141"/>
    </source>
</evidence>
<dbReference type="GO" id="GO:0016020">
    <property type="term" value="C:membrane"/>
    <property type="evidence" value="ECO:0007669"/>
    <property type="project" value="UniProtKB-SubCell"/>
</dbReference>
<comment type="subcellular location">
    <subcellularLocation>
        <location evidence="1">Membrane</location>
        <topology evidence="1">Multi-pass membrane protein</topology>
    </subcellularLocation>
</comment>
<keyword evidence="2 5" id="KW-0812">Transmembrane</keyword>
<sequence length="195" mass="21662">MLHKIETFIKNLSEHIENDDQSSNDDPVKKMISKYAAICAVFAMLPNSLIPGSDFVGLTLIQCVMARNIAKHYGKNPSFDELKELIKNIGMTMGLAFGAQQLVLSLYRTIVPYWGGVTTFAMVFSATYAVGYVIDCIYKSEAEGVDFCPDNMKTIIGDLKEEGKKLSKDFNPKKLFSHAKQAWSDTSKTNNDKAA</sequence>
<organism evidence="6 7">
    <name type="scientific">Halobacteriovorax marinus</name>
    <dbReference type="NCBI Taxonomy" id="97084"/>
    <lineage>
        <taxon>Bacteria</taxon>
        <taxon>Pseudomonadati</taxon>
        <taxon>Bdellovibrionota</taxon>
        <taxon>Bacteriovoracia</taxon>
        <taxon>Bacteriovoracales</taxon>
        <taxon>Halobacteriovoraceae</taxon>
        <taxon>Halobacteriovorax</taxon>
    </lineage>
</organism>
<evidence type="ECO:0000256" key="2">
    <source>
        <dbReference type="ARBA" id="ARBA00022692"/>
    </source>
</evidence>
<evidence type="ECO:0000313" key="7">
    <source>
        <dbReference type="Proteomes" id="UP000196531"/>
    </source>
</evidence>
<evidence type="ECO:0000256" key="5">
    <source>
        <dbReference type="SAM" id="Phobius"/>
    </source>
</evidence>
<evidence type="ECO:0000256" key="4">
    <source>
        <dbReference type="ARBA" id="ARBA00023136"/>
    </source>
</evidence>
<reference evidence="7" key="1">
    <citation type="journal article" date="2017" name="Proc. Natl. Acad. Sci. U.S.A.">
        <title>Simulation of Deepwater Horizon oil plume reveals substrate specialization within a complex community of hydrocarbon-degraders.</title>
        <authorList>
            <person name="Hu P."/>
            <person name="Dubinsky E.A."/>
            <person name="Probst A.J."/>
            <person name="Wang J."/>
            <person name="Sieber C.M.K."/>
            <person name="Tom L.M."/>
            <person name="Gardinali P."/>
            <person name="Banfield J.F."/>
            <person name="Atlas R.M."/>
            <person name="Andersen G.L."/>
        </authorList>
    </citation>
    <scope>NUCLEOTIDE SEQUENCE [LARGE SCALE GENOMIC DNA]</scope>
</reference>
<protein>
    <recommendedName>
        <fullName evidence="8">DUF697 domain-containing protein</fullName>
    </recommendedName>
</protein>
<dbReference type="Proteomes" id="UP000196531">
    <property type="component" value="Unassembled WGS sequence"/>
</dbReference>
<dbReference type="Pfam" id="PF05128">
    <property type="entry name" value="DUF697"/>
    <property type="match status" value="1"/>
</dbReference>
<keyword evidence="3 5" id="KW-1133">Transmembrane helix</keyword>
<name>A0A1Y5F8W5_9BACT</name>
<dbReference type="AlphaFoldDB" id="A0A1Y5F8W5"/>
<proteinExistence type="predicted"/>